<dbReference type="EMBL" id="SNRY01004783">
    <property type="protein sequence ID" value="KAA6316711.1"/>
    <property type="molecule type" value="Genomic_DNA"/>
</dbReference>
<evidence type="ECO:0008006" key="2">
    <source>
        <dbReference type="Google" id="ProtNLM"/>
    </source>
</evidence>
<dbReference type="PANTHER" id="PTHR47197">
    <property type="entry name" value="PROTEIN NIRF"/>
    <property type="match status" value="1"/>
</dbReference>
<accession>A0A5J4Q7M7</accession>
<dbReference type="InterPro" id="IPR015943">
    <property type="entry name" value="WD40/YVTN_repeat-like_dom_sf"/>
</dbReference>
<name>A0A5J4Q7M7_9ZZZZ</name>
<dbReference type="PANTHER" id="PTHR47197:SF3">
    <property type="entry name" value="DIHYDRO-HEME D1 DEHYDROGENASE"/>
    <property type="match status" value="1"/>
</dbReference>
<dbReference type="InterPro" id="IPR051200">
    <property type="entry name" value="Host-pathogen_enzymatic-act"/>
</dbReference>
<dbReference type="AlphaFoldDB" id="A0A5J4Q7M7"/>
<comment type="caution">
    <text evidence="1">The sequence shown here is derived from an EMBL/GenBank/DDBJ whole genome shotgun (WGS) entry which is preliminary data.</text>
</comment>
<feature type="non-terminal residue" evidence="1">
    <location>
        <position position="245"/>
    </location>
</feature>
<dbReference type="Pfam" id="PF16819">
    <property type="entry name" value="DUF5074"/>
    <property type="match status" value="1"/>
</dbReference>
<reference evidence="1" key="1">
    <citation type="submission" date="2019-03" db="EMBL/GenBank/DDBJ databases">
        <title>Single cell metagenomics reveals metabolic interactions within the superorganism composed of flagellate Streblomastix strix and complex community of Bacteroidetes bacteria on its surface.</title>
        <authorList>
            <person name="Treitli S.C."/>
            <person name="Kolisko M."/>
            <person name="Husnik F."/>
            <person name="Keeling P."/>
            <person name="Hampl V."/>
        </authorList>
    </citation>
    <scope>NUCLEOTIDE SEQUENCE</scope>
    <source>
        <strain evidence="1">STM</strain>
    </source>
</reference>
<dbReference type="SUPFAM" id="SSF50969">
    <property type="entry name" value="YVTN repeat-like/Quinoprotein amine dehydrogenase"/>
    <property type="match status" value="1"/>
</dbReference>
<dbReference type="Gene3D" id="2.130.10.10">
    <property type="entry name" value="YVTN repeat-like/Quinoprotein amine dehydrogenase"/>
    <property type="match status" value="1"/>
</dbReference>
<dbReference type="InterPro" id="IPR011044">
    <property type="entry name" value="Quino_amine_DH_bsu"/>
</dbReference>
<organism evidence="1">
    <name type="scientific">termite gut metagenome</name>
    <dbReference type="NCBI Taxonomy" id="433724"/>
    <lineage>
        <taxon>unclassified sequences</taxon>
        <taxon>metagenomes</taxon>
        <taxon>organismal metagenomes</taxon>
    </lineage>
</organism>
<evidence type="ECO:0000313" key="1">
    <source>
        <dbReference type="EMBL" id="KAA6316711.1"/>
    </source>
</evidence>
<dbReference type="InterPro" id="IPR031815">
    <property type="entry name" value="DUF5074"/>
</dbReference>
<proteinExistence type="predicted"/>
<gene>
    <name evidence="1" type="ORF">EZS27_033019</name>
</gene>
<protein>
    <recommendedName>
        <fullName evidence="2">YncE family protein</fullName>
    </recommendedName>
</protein>
<sequence>MKIKSINLLFLLCMLLHACDDMEDINKTPGKERYPLELGKAELYILCEGLFNLNNSSLAHYTFSSHAIVSDYFRQINRRGLGDTANDMAIYGSKLYMVINVSSPLEIVDLKTGRSLNRISFTTENGSSRQPRHIAFDKGKAYICAFDGTVARIDTASYQMEAQIKVGRNPDGICVQNNKLYVSNSGGLDSPNYDNTVSVVDIHSFTEIKRITVGDNPGKICADAYGDVYVAVRGNPTGNNQSLIR</sequence>